<evidence type="ECO:0000259" key="4">
    <source>
        <dbReference type="Pfam" id="PF08241"/>
    </source>
</evidence>
<dbReference type="SUPFAM" id="SSF53335">
    <property type="entry name" value="S-adenosyl-L-methionine-dependent methyltransferases"/>
    <property type="match status" value="1"/>
</dbReference>
<dbReference type="EMBL" id="JAOXHL010000002">
    <property type="protein sequence ID" value="MCV3728596.1"/>
    <property type="molecule type" value="Genomic_DNA"/>
</dbReference>
<keyword evidence="2 5" id="KW-0489">Methyltransferase</keyword>
<dbReference type="InterPro" id="IPR051052">
    <property type="entry name" value="Diverse_substrate_MTase"/>
</dbReference>
<protein>
    <submittedName>
        <fullName evidence="5">Methyltransferase domain-containing protein</fullName>
    </submittedName>
</protein>
<keyword evidence="3" id="KW-0808">Transferase</keyword>
<dbReference type="PANTHER" id="PTHR44942">
    <property type="entry name" value="METHYLTRANSF_11 DOMAIN-CONTAINING PROTEIN"/>
    <property type="match status" value="1"/>
</dbReference>
<dbReference type="GO" id="GO:0008168">
    <property type="term" value="F:methyltransferase activity"/>
    <property type="evidence" value="ECO:0007669"/>
    <property type="project" value="UniProtKB-KW"/>
</dbReference>
<dbReference type="PANTHER" id="PTHR44942:SF4">
    <property type="entry name" value="METHYLTRANSFERASE TYPE 11 DOMAIN-CONTAINING PROTEIN"/>
    <property type="match status" value="1"/>
</dbReference>
<dbReference type="Gene3D" id="3.40.50.150">
    <property type="entry name" value="Vaccinia Virus protein VP39"/>
    <property type="match status" value="1"/>
</dbReference>
<comment type="similarity">
    <text evidence="1">Belongs to the methyltransferase superfamily.</text>
</comment>
<dbReference type="CDD" id="cd02440">
    <property type="entry name" value="AdoMet_MTases"/>
    <property type="match status" value="1"/>
</dbReference>
<comment type="caution">
    <text evidence="5">The sequence shown here is derived from an EMBL/GenBank/DDBJ whole genome shotgun (WGS) entry which is preliminary data.</text>
</comment>
<evidence type="ECO:0000256" key="2">
    <source>
        <dbReference type="ARBA" id="ARBA00022603"/>
    </source>
</evidence>
<dbReference type="Pfam" id="PF08241">
    <property type="entry name" value="Methyltransf_11"/>
    <property type="match status" value="1"/>
</dbReference>
<dbReference type="InterPro" id="IPR029063">
    <property type="entry name" value="SAM-dependent_MTases_sf"/>
</dbReference>
<evidence type="ECO:0000256" key="3">
    <source>
        <dbReference type="ARBA" id="ARBA00022679"/>
    </source>
</evidence>
<sequence>MHKKVTSEIANDSFGNPTNDQAGYNILMRMNQEHRSVATWAFKHFKIHKDDVCLDVGCGGGANIKRMVKKAKHVTGIDISAMAIKVSREVNQESELASKIDLQQVSIEEFAAPANTFSLITAFSTVYFWTDYLQGFKNIYRLLANKGCFCLIITPAKKQAKWKKIPYFQVRNEFRLLKDLQNIGFNDLQLITEPQQGFLLIKATKI</sequence>
<name>A0ABT3BMZ6_9BACT</name>
<dbReference type="Proteomes" id="UP001208245">
    <property type="component" value="Unassembled WGS sequence"/>
</dbReference>
<evidence type="ECO:0000256" key="1">
    <source>
        <dbReference type="ARBA" id="ARBA00008361"/>
    </source>
</evidence>
<proteinExistence type="inferred from homology"/>
<accession>A0ABT3BMZ6</accession>
<dbReference type="InterPro" id="IPR013216">
    <property type="entry name" value="Methyltransf_11"/>
</dbReference>
<organism evidence="5 6">
    <name type="scientific">Ureaplasma miroungigenitalium</name>
    <dbReference type="NCBI Taxonomy" id="1042321"/>
    <lineage>
        <taxon>Bacteria</taxon>
        <taxon>Bacillati</taxon>
        <taxon>Mycoplasmatota</taxon>
        <taxon>Mycoplasmoidales</taxon>
        <taxon>Mycoplasmoidaceae</taxon>
        <taxon>Ureaplasma</taxon>
    </lineage>
</organism>
<keyword evidence="6" id="KW-1185">Reference proteome</keyword>
<evidence type="ECO:0000313" key="6">
    <source>
        <dbReference type="Proteomes" id="UP001208245"/>
    </source>
</evidence>
<evidence type="ECO:0000313" key="5">
    <source>
        <dbReference type="EMBL" id="MCV3728596.1"/>
    </source>
</evidence>
<dbReference type="GO" id="GO:0032259">
    <property type="term" value="P:methylation"/>
    <property type="evidence" value="ECO:0007669"/>
    <property type="project" value="UniProtKB-KW"/>
</dbReference>
<feature type="domain" description="Methyltransferase type 11" evidence="4">
    <location>
        <begin position="54"/>
        <end position="150"/>
    </location>
</feature>
<dbReference type="RefSeq" id="WP_263821910.1">
    <property type="nucleotide sequence ID" value="NZ_JAOXHK010000004.1"/>
</dbReference>
<gene>
    <name evidence="5" type="ORF">OF376_02310</name>
</gene>
<reference evidence="5 6" key="1">
    <citation type="journal article" date="2020" name="Int. J. Syst. Evol. Microbiol.">
        <title>Ureaplasma miroungigenitalium sp. nov. isolated from northern elephant seals (Mirounga angustirostris) and Ureaplasma zalophigenitalium sp. nov. isolated from California sea lions (Zalophus californianus).</title>
        <authorList>
            <person name="Volokhov D.V."/>
            <person name="Gulland F.M."/>
            <person name="Gao Y."/>
            <person name="Chizhikov V.E."/>
        </authorList>
    </citation>
    <scope>NUCLEOTIDE SEQUENCE [LARGE SCALE GENOMIC DNA]</scope>
    <source>
        <strain evidence="5 6">ES3182-GEN</strain>
    </source>
</reference>